<dbReference type="EMBL" id="JAIZAY010000009">
    <property type="protein sequence ID" value="KAJ8035671.1"/>
    <property type="molecule type" value="Genomic_DNA"/>
</dbReference>
<proteinExistence type="predicted"/>
<accession>A0A9Q1H7W6</accession>
<name>A0A9Q1H7W6_HOLLE</name>
<dbReference type="PANTHER" id="PTHR45749:SF21">
    <property type="entry name" value="DUF4371 DOMAIN-CONTAINING PROTEIN"/>
    <property type="match status" value="1"/>
</dbReference>
<dbReference type="Proteomes" id="UP001152320">
    <property type="component" value="Chromosome 9"/>
</dbReference>
<protein>
    <submittedName>
        <fullName evidence="2">Zinc finger MYM-type protein 1</fullName>
    </submittedName>
</protein>
<feature type="domain" description="DUF4371" evidence="1">
    <location>
        <begin position="10"/>
        <end position="184"/>
    </location>
</feature>
<organism evidence="2 3">
    <name type="scientific">Holothuria leucospilota</name>
    <name type="common">Black long sea cucumber</name>
    <name type="synonym">Mertensiothuria leucospilota</name>
    <dbReference type="NCBI Taxonomy" id="206669"/>
    <lineage>
        <taxon>Eukaryota</taxon>
        <taxon>Metazoa</taxon>
        <taxon>Echinodermata</taxon>
        <taxon>Eleutherozoa</taxon>
        <taxon>Echinozoa</taxon>
        <taxon>Holothuroidea</taxon>
        <taxon>Aspidochirotacea</taxon>
        <taxon>Aspidochirotida</taxon>
        <taxon>Holothuriidae</taxon>
        <taxon>Holothuria</taxon>
    </lineage>
</organism>
<dbReference type="InterPro" id="IPR025398">
    <property type="entry name" value="DUF4371"/>
</dbReference>
<dbReference type="Pfam" id="PF14291">
    <property type="entry name" value="DUF4371"/>
    <property type="match status" value="1"/>
</dbReference>
<dbReference type="InterPro" id="IPR012337">
    <property type="entry name" value="RNaseH-like_sf"/>
</dbReference>
<reference evidence="2" key="1">
    <citation type="submission" date="2021-10" db="EMBL/GenBank/DDBJ databases">
        <title>Tropical sea cucumber genome reveals ecological adaptation and Cuvierian tubules defense mechanism.</title>
        <authorList>
            <person name="Chen T."/>
        </authorList>
    </citation>
    <scope>NUCLEOTIDE SEQUENCE</scope>
    <source>
        <strain evidence="2">Nanhai2018</strain>
        <tissue evidence="2">Muscle</tissue>
    </source>
</reference>
<dbReference type="AlphaFoldDB" id="A0A9Q1H7W6"/>
<evidence type="ECO:0000313" key="3">
    <source>
        <dbReference type="Proteomes" id="UP001152320"/>
    </source>
</evidence>
<keyword evidence="3" id="KW-1185">Reference proteome</keyword>
<evidence type="ECO:0000313" key="2">
    <source>
        <dbReference type="EMBL" id="KAJ8035671.1"/>
    </source>
</evidence>
<dbReference type="OrthoDB" id="10063284at2759"/>
<evidence type="ECO:0000259" key="1">
    <source>
        <dbReference type="Pfam" id="PF14291"/>
    </source>
</evidence>
<dbReference type="SUPFAM" id="SSF53098">
    <property type="entry name" value="Ribonuclease H-like"/>
    <property type="match status" value="1"/>
</dbReference>
<dbReference type="PANTHER" id="PTHR45749">
    <property type="match status" value="1"/>
</dbReference>
<gene>
    <name evidence="2" type="ORF">HOLleu_19417</name>
</gene>
<comment type="caution">
    <text evidence="2">The sequence shown here is derived from an EMBL/GenBank/DDBJ whole genome shotgun (WGS) entry which is preliminary data.</text>
</comment>
<sequence>MQVKGLEMQVKKNHRFLEEVIITILFLARQGLAFRGHREGDDSDNRGNYLELLQLRARDNALLREGLNNQTYTSHVIQDEIISILGMEVRNIIVQEIQSMKPSFCTIMMDETRDISRKEQVSLCVRYVTKDMKVHERFLGFEEASSTTGEALYSLLKGKVKEYGMRMESIIGQYYDGCSNMLGVEKGVASRLRMEYPMALIIHCYAHLLNLVLVDWSKEVPAVKNCLDIAQELYTFITGSFKRNA</sequence>